<sequence>MLSSLFRTVNPVFVLCSKPPRPVRNNSSLTAASSNPLHRAVGHQHASEFSASHASNLRSVLLHVIERPSRS</sequence>
<evidence type="ECO:0000313" key="2">
    <source>
        <dbReference type="EnsemblPlants" id="OBART10G05610.1"/>
    </source>
</evidence>
<dbReference type="Gramene" id="OBART10G05610.1">
    <property type="protein sequence ID" value="OBART10G05610.1"/>
    <property type="gene ID" value="OBART10G05610"/>
</dbReference>
<dbReference type="HOGENOM" id="CLU_2743977_0_0_1"/>
<evidence type="ECO:0000256" key="1">
    <source>
        <dbReference type="SAM" id="MobiDB-lite"/>
    </source>
</evidence>
<reference evidence="2" key="2">
    <citation type="submission" date="2015-03" db="UniProtKB">
        <authorList>
            <consortium name="EnsemblPlants"/>
        </authorList>
    </citation>
    <scope>IDENTIFICATION</scope>
</reference>
<dbReference type="Proteomes" id="UP000026960">
    <property type="component" value="Chromosome 10"/>
</dbReference>
<dbReference type="EnsemblPlants" id="OBART10G05610.1">
    <property type="protein sequence ID" value="OBART10G05610.1"/>
    <property type="gene ID" value="OBART10G05610"/>
</dbReference>
<protein>
    <submittedName>
        <fullName evidence="2">Uncharacterized protein</fullName>
    </submittedName>
</protein>
<name>A0A0D3HC76_9ORYZ</name>
<organism evidence="2">
    <name type="scientific">Oryza barthii</name>
    <dbReference type="NCBI Taxonomy" id="65489"/>
    <lineage>
        <taxon>Eukaryota</taxon>
        <taxon>Viridiplantae</taxon>
        <taxon>Streptophyta</taxon>
        <taxon>Embryophyta</taxon>
        <taxon>Tracheophyta</taxon>
        <taxon>Spermatophyta</taxon>
        <taxon>Magnoliopsida</taxon>
        <taxon>Liliopsida</taxon>
        <taxon>Poales</taxon>
        <taxon>Poaceae</taxon>
        <taxon>BOP clade</taxon>
        <taxon>Oryzoideae</taxon>
        <taxon>Oryzeae</taxon>
        <taxon>Oryzinae</taxon>
        <taxon>Oryza</taxon>
    </lineage>
</organism>
<dbReference type="AlphaFoldDB" id="A0A0D3HC76"/>
<feature type="region of interest" description="Disordered" evidence="1">
    <location>
        <begin position="24"/>
        <end position="49"/>
    </location>
</feature>
<proteinExistence type="predicted"/>
<reference evidence="2" key="1">
    <citation type="journal article" date="2009" name="Rice">
        <title>De Novo Next Generation Sequencing of Plant Genomes.</title>
        <authorList>
            <person name="Rounsley S."/>
            <person name="Marri P.R."/>
            <person name="Yu Y."/>
            <person name="He R."/>
            <person name="Sisneros N."/>
            <person name="Goicoechea J.L."/>
            <person name="Lee S.J."/>
            <person name="Angelova A."/>
            <person name="Kudrna D."/>
            <person name="Luo M."/>
            <person name="Affourtit J."/>
            <person name="Desany B."/>
            <person name="Knight J."/>
            <person name="Niazi F."/>
            <person name="Egholm M."/>
            <person name="Wing R.A."/>
        </authorList>
    </citation>
    <scope>NUCLEOTIDE SEQUENCE [LARGE SCALE GENOMIC DNA]</scope>
    <source>
        <strain evidence="2">cv. IRGC 105608</strain>
    </source>
</reference>
<evidence type="ECO:0000313" key="3">
    <source>
        <dbReference type="Proteomes" id="UP000026960"/>
    </source>
</evidence>
<keyword evidence="3" id="KW-1185">Reference proteome</keyword>
<feature type="compositionally biased region" description="Polar residues" evidence="1">
    <location>
        <begin position="24"/>
        <end position="36"/>
    </location>
</feature>
<accession>A0A0D3HC76</accession>
<dbReference type="PaxDb" id="65489-OBART10G05610.1"/>